<reference evidence="1 3" key="1">
    <citation type="journal article" date="2011" name="Nature">
        <title>The Medicago genome provides insight into the evolution of rhizobial symbioses.</title>
        <authorList>
            <person name="Young N.D."/>
            <person name="Debelle F."/>
            <person name="Oldroyd G.E."/>
            <person name="Geurts R."/>
            <person name="Cannon S.B."/>
            <person name="Udvardi M.K."/>
            <person name="Benedito V.A."/>
            <person name="Mayer K.F."/>
            <person name="Gouzy J."/>
            <person name="Schoof H."/>
            <person name="Van de Peer Y."/>
            <person name="Proost S."/>
            <person name="Cook D.R."/>
            <person name="Meyers B.C."/>
            <person name="Spannagl M."/>
            <person name="Cheung F."/>
            <person name="De Mita S."/>
            <person name="Krishnakumar V."/>
            <person name="Gundlach H."/>
            <person name="Zhou S."/>
            <person name="Mudge J."/>
            <person name="Bharti A.K."/>
            <person name="Murray J.D."/>
            <person name="Naoumkina M.A."/>
            <person name="Rosen B."/>
            <person name="Silverstein K.A."/>
            <person name="Tang H."/>
            <person name="Rombauts S."/>
            <person name="Zhao P.X."/>
            <person name="Zhou P."/>
            <person name="Barbe V."/>
            <person name="Bardou P."/>
            <person name="Bechner M."/>
            <person name="Bellec A."/>
            <person name="Berger A."/>
            <person name="Berges H."/>
            <person name="Bidwell S."/>
            <person name="Bisseling T."/>
            <person name="Choisne N."/>
            <person name="Couloux A."/>
            <person name="Denny R."/>
            <person name="Deshpande S."/>
            <person name="Dai X."/>
            <person name="Doyle J.J."/>
            <person name="Dudez A.M."/>
            <person name="Farmer A.D."/>
            <person name="Fouteau S."/>
            <person name="Franken C."/>
            <person name="Gibelin C."/>
            <person name="Gish J."/>
            <person name="Goldstein S."/>
            <person name="Gonzalez A.J."/>
            <person name="Green P.J."/>
            <person name="Hallab A."/>
            <person name="Hartog M."/>
            <person name="Hua A."/>
            <person name="Humphray S.J."/>
            <person name="Jeong D.H."/>
            <person name="Jing Y."/>
            <person name="Jocker A."/>
            <person name="Kenton S.M."/>
            <person name="Kim D.J."/>
            <person name="Klee K."/>
            <person name="Lai H."/>
            <person name="Lang C."/>
            <person name="Lin S."/>
            <person name="Macmil S.L."/>
            <person name="Magdelenat G."/>
            <person name="Matthews L."/>
            <person name="McCorrison J."/>
            <person name="Monaghan E.L."/>
            <person name="Mun J.H."/>
            <person name="Najar F.Z."/>
            <person name="Nicholson C."/>
            <person name="Noirot C."/>
            <person name="O'Bleness M."/>
            <person name="Paule C.R."/>
            <person name="Poulain J."/>
            <person name="Prion F."/>
            <person name="Qin B."/>
            <person name="Qu C."/>
            <person name="Retzel E.F."/>
            <person name="Riddle C."/>
            <person name="Sallet E."/>
            <person name="Samain S."/>
            <person name="Samson N."/>
            <person name="Sanders I."/>
            <person name="Saurat O."/>
            <person name="Scarpelli C."/>
            <person name="Schiex T."/>
            <person name="Segurens B."/>
            <person name="Severin A.J."/>
            <person name="Sherrier D.J."/>
            <person name="Shi R."/>
            <person name="Sims S."/>
            <person name="Singer S.R."/>
            <person name="Sinharoy S."/>
            <person name="Sterck L."/>
            <person name="Viollet A."/>
            <person name="Wang B.B."/>
            <person name="Wang K."/>
            <person name="Wang M."/>
            <person name="Wang X."/>
            <person name="Warfsmann J."/>
            <person name="Weissenbach J."/>
            <person name="White D.D."/>
            <person name="White J.D."/>
            <person name="Wiley G.B."/>
            <person name="Wincker P."/>
            <person name="Xing Y."/>
            <person name="Yang L."/>
            <person name="Yao Z."/>
            <person name="Ying F."/>
            <person name="Zhai J."/>
            <person name="Zhou L."/>
            <person name="Zuber A."/>
            <person name="Denarie J."/>
            <person name="Dixon R.A."/>
            <person name="May G.D."/>
            <person name="Schwartz D.C."/>
            <person name="Rogers J."/>
            <person name="Quetier F."/>
            <person name="Town C.D."/>
            <person name="Roe B.A."/>
        </authorList>
    </citation>
    <scope>NUCLEOTIDE SEQUENCE [LARGE SCALE GENOMIC DNA]</scope>
    <source>
        <strain evidence="1">A17</strain>
        <strain evidence="2 3">cv. Jemalong A17</strain>
    </source>
</reference>
<gene>
    <name evidence="1" type="ordered locus">MTR_4g045683</name>
</gene>
<evidence type="ECO:0000313" key="3">
    <source>
        <dbReference type="Proteomes" id="UP000002051"/>
    </source>
</evidence>
<proteinExistence type="predicted"/>
<dbReference type="EnsemblPlants" id="KEH29559">
    <property type="protein sequence ID" value="KEH29559"/>
    <property type="gene ID" value="MTR_4g045683"/>
</dbReference>
<keyword evidence="3" id="KW-1185">Reference proteome</keyword>
<accession>A0A072UIG6</accession>
<protein>
    <submittedName>
        <fullName evidence="1 2">Uncharacterized protein</fullName>
    </submittedName>
</protein>
<dbReference type="AlphaFoldDB" id="A0A072UIG6"/>
<evidence type="ECO:0000313" key="1">
    <source>
        <dbReference type="EMBL" id="KEH29559.1"/>
    </source>
</evidence>
<organism evidence="1 3">
    <name type="scientific">Medicago truncatula</name>
    <name type="common">Barrel medic</name>
    <name type="synonym">Medicago tribuloides</name>
    <dbReference type="NCBI Taxonomy" id="3880"/>
    <lineage>
        <taxon>Eukaryota</taxon>
        <taxon>Viridiplantae</taxon>
        <taxon>Streptophyta</taxon>
        <taxon>Embryophyta</taxon>
        <taxon>Tracheophyta</taxon>
        <taxon>Spermatophyta</taxon>
        <taxon>Magnoliopsida</taxon>
        <taxon>eudicotyledons</taxon>
        <taxon>Gunneridae</taxon>
        <taxon>Pentapetalae</taxon>
        <taxon>rosids</taxon>
        <taxon>fabids</taxon>
        <taxon>Fabales</taxon>
        <taxon>Fabaceae</taxon>
        <taxon>Papilionoideae</taxon>
        <taxon>50 kb inversion clade</taxon>
        <taxon>NPAAA clade</taxon>
        <taxon>Hologalegina</taxon>
        <taxon>IRL clade</taxon>
        <taxon>Trifolieae</taxon>
        <taxon>Medicago</taxon>
    </lineage>
</organism>
<reference evidence="2" key="3">
    <citation type="submission" date="2015-04" db="UniProtKB">
        <authorList>
            <consortium name="EnsemblPlants"/>
        </authorList>
    </citation>
    <scope>IDENTIFICATION</scope>
    <source>
        <strain evidence="2">cv. Jemalong A17</strain>
    </source>
</reference>
<dbReference type="EMBL" id="CM001220">
    <property type="protein sequence ID" value="KEH29559.1"/>
    <property type="molecule type" value="Genomic_DNA"/>
</dbReference>
<dbReference type="Proteomes" id="UP000002051">
    <property type="component" value="Chromosome 4"/>
</dbReference>
<sequence length="77" mass="8897">MLRRFPSLPLAGFPCHESPSPRRHSSNFDNCYKDDIDDNDSSCLFDVDYDGMMNPGSSYLQLKFAGIYALFYLYRLT</sequence>
<name>A0A072UIG6_MEDTR</name>
<evidence type="ECO:0000313" key="2">
    <source>
        <dbReference type="EnsemblPlants" id="KEH29559"/>
    </source>
</evidence>
<dbReference type="HOGENOM" id="CLU_2641848_0_0_1"/>
<reference evidence="1 3" key="2">
    <citation type="journal article" date="2014" name="BMC Genomics">
        <title>An improved genome release (version Mt4.0) for the model legume Medicago truncatula.</title>
        <authorList>
            <person name="Tang H."/>
            <person name="Krishnakumar V."/>
            <person name="Bidwell S."/>
            <person name="Rosen B."/>
            <person name="Chan A."/>
            <person name="Zhou S."/>
            <person name="Gentzbittel L."/>
            <person name="Childs K.L."/>
            <person name="Yandell M."/>
            <person name="Gundlach H."/>
            <person name="Mayer K.F."/>
            <person name="Schwartz D.C."/>
            <person name="Town C.D."/>
        </authorList>
    </citation>
    <scope>GENOME REANNOTATION</scope>
    <source>
        <strain evidence="1">A17</strain>
        <strain evidence="2 3">cv. Jemalong A17</strain>
    </source>
</reference>